<evidence type="ECO:0000313" key="2">
    <source>
        <dbReference type="EMBL" id="KAL1527985.1"/>
    </source>
</evidence>
<proteinExistence type="predicted"/>
<sequence length="196" mass="22299">MATLEGVYDFQHPGGNFEVHLRSKNRFFCPKFQAKATWELKEEGGEHKLYIDWGKFGKYELVVDLASKAASGSAVGKPESWRKMAFKRPFCAAELALFDSEWSFIHPKGDFKVEFRADGYNHFVCPDFPAHSHWRVEDDSPTPTVYINFGKYGEYLVKLSEDGSEFEGAAKGDPSNWRKGKRLGNSDTSAVHEHDH</sequence>
<feature type="region of interest" description="Disordered" evidence="1">
    <location>
        <begin position="165"/>
        <end position="196"/>
    </location>
</feature>
<evidence type="ECO:0000313" key="3">
    <source>
        <dbReference type="Proteomes" id="UP001515480"/>
    </source>
</evidence>
<evidence type="ECO:0008006" key="4">
    <source>
        <dbReference type="Google" id="ProtNLM"/>
    </source>
</evidence>
<keyword evidence="3" id="KW-1185">Reference proteome</keyword>
<dbReference type="AlphaFoldDB" id="A0AB34K1D5"/>
<dbReference type="EMBL" id="JBGBPQ010000002">
    <property type="protein sequence ID" value="KAL1527985.1"/>
    <property type="molecule type" value="Genomic_DNA"/>
</dbReference>
<reference evidence="2 3" key="1">
    <citation type="journal article" date="2024" name="Science">
        <title>Giant polyketide synthase enzymes in the biosynthesis of giant marine polyether toxins.</title>
        <authorList>
            <person name="Fallon T.R."/>
            <person name="Shende V.V."/>
            <person name="Wierzbicki I.H."/>
            <person name="Pendleton A.L."/>
            <person name="Watervoot N.F."/>
            <person name="Auber R.P."/>
            <person name="Gonzalez D.J."/>
            <person name="Wisecaver J.H."/>
            <person name="Moore B.S."/>
        </authorList>
    </citation>
    <scope>NUCLEOTIDE SEQUENCE [LARGE SCALE GENOMIC DNA]</scope>
    <source>
        <strain evidence="2 3">12B1</strain>
    </source>
</reference>
<gene>
    <name evidence="2" type="ORF">AB1Y20_009356</name>
</gene>
<evidence type="ECO:0000256" key="1">
    <source>
        <dbReference type="SAM" id="MobiDB-lite"/>
    </source>
</evidence>
<organism evidence="2 3">
    <name type="scientific">Prymnesium parvum</name>
    <name type="common">Toxic golden alga</name>
    <dbReference type="NCBI Taxonomy" id="97485"/>
    <lineage>
        <taxon>Eukaryota</taxon>
        <taxon>Haptista</taxon>
        <taxon>Haptophyta</taxon>
        <taxon>Prymnesiophyceae</taxon>
        <taxon>Prymnesiales</taxon>
        <taxon>Prymnesiaceae</taxon>
        <taxon>Prymnesium</taxon>
    </lineage>
</organism>
<accession>A0AB34K1D5</accession>
<name>A0AB34K1D5_PRYPA</name>
<dbReference type="Proteomes" id="UP001515480">
    <property type="component" value="Unassembled WGS sequence"/>
</dbReference>
<protein>
    <recommendedName>
        <fullName evidence="4">Galectin</fullName>
    </recommendedName>
</protein>
<comment type="caution">
    <text evidence="2">The sequence shown here is derived from an EMBL/GenBank/DDBJ whole genome shotgun (WGS) entry which is preliminary data.</text>
</comment>